<dbReference type="PANTHER" id="PTHR30055:SF234">
    <property type="entry name" value="HTH-TYPE TRANSCRIPTIONAL REGULATOR BETI"/>
    <property type="match status" value="1"/>
</dbReference>
<dbReference type="SUPFAM" id="SSF48498">
    <property type="entry name" value="Tetracyclin repressor-like, C-terminal domain"/>
    <property type="match status" value="1"/>
</dbReference>
<dbReference type="PRINTS" id="PR00455">
    <property type="entry name" value="HTHTETR"/>
</dbReference>
<dbReference type="InterPro" id="IPR001647">
    <property type="entry name" value="HTH_TetR"/>
</dbReference>
<reference evidence="6 7" key="1">
    <citation type="journal article" date="2015" name="Int. J. Syst. Evol. Microbiol.">
        <title>Amycolatopsis rhabdoformis sp. nov., an actinomycete isolated from a tropical forest soil.</title>
        <authorList>
            <person name="Souza W.R."/>
            <person name="Silva R.E."/>
            <person name="Goodfellow M."/>
            <person name="Busarakam K."/>
            <person name="Figueiro F.S."/>
            <person name="Ferreira D."/>
            <person name="Rodrigues-Filho E."/>
            <person name="Moraes L.A.B."/>
            <person name="Zucchi T.D."/>
        </authorList>
    </citation>
    <scope>NUCLEOTIDE SEQUENCE [LARGE SCALE GENOMIC DNA]</scope>
    <source>
        <strain evidence="6 7">NCIMB 14900</strain>
    </source>
</reference>
<gene>
    <name evidence="6" type="ORF">VSH64_19710</name>
</gene>
<dbReference type="SUPFAM" id="SSF46689">
    <property type="entry name" value="Homeodomain-like"/>
    <property type="match status" value="1"/>
</dbReference>
<accession>A0ABZ1IKJ4</accession>
<keyword evidence="3" id="KW-0804">Transcription</keyword>
<sequence length="234" mass="26340">MSSSTQETTGEDRAEAARVRVRELIAALQPDAVDKRPNKRGAQTRDKLVQAATACFSEYGYTRTRVSDITNRADTAQGNFYRHFTSLDDIFLAALQPALEELAAASATAPRSGDEQHHLVDQTVAYLHSYARNRHLLRVMREAAAASENEGFLRLWLQVRSGFVHRTERWLRRLHESGVIGVTDYELHAEALGSLIEQMAYVHIGLLPVTPRPERIQDLGSVIGQIWYRSLPFV</sequence>
<dbReference type="Gene3D" id="1.10.357.10">
    <property type="entry name" value="Tetracycline Repressor, domain 2"/>
    <property type="match status" value="1"/>
</dbReference>
<proteinExistence type="predicted"/>
<dbReference type="EMBL" id="CP142149">
    <property type="protein sequence ID" value="WSE34293.1"/>
    <property type="molecule type" value="Genomic_DNA"/>
</dbReference>
<dbReference type="Pfam" id="PF00440">
    <property type="entry name" value="TetR_N"/>
    <property type="match status" value="1"/>
</dbReference>
<evidence type="ECO:0000256" key="4">
    <source>
        <dbReference type="PROSITE-ProRule" id="PRU00335"/>
    </source>
</evidence>
<dbReference type="PROSITE" id="PS50977">
    <property type="entry name" value="HTH_TETR_2"/>
    <property type="match status" value="1"/>
</dbReference>
<feature type="DNA-binding region" description="H-T-H motif" evidence="4">
    <location>
        <begin position="65"/>
        <end position="84"/>
    </location>
</feature>
<dbReference type="Proteomes" id="UP001330812">
    <property type="component" value="Chromosome"/>
</dbReference>
<evidence type="ECO:0000259" key="5">
    <source>
        <dbReference type="PROSITE" id="PS50977"/>
    </source>
</evidence>
<evidence type="ECO:0000313" key="7">
    <source>
        <dbReference type="Proteomes" id="UP001330812"/>
    </source>
</evidence>
<feature type="domain" description="HTH tetR-type" evidence="5">
    <location>
        <begin position="42"/>
        <end position="102"/>
    </location>
</feature>
<evidence type="ECO:0000313" key="6">
    <source>
        <dbReference type="EMBL" id="WSE34293.1"/>
    </source>
</evidence>
<protein>
    <submittedName>
        <fullName evidence="6">TetR/AcrR family transcriptional regulator</fullName>
    </submittedName>
</protein>
<evidence type="ECO:0000256" key="3">
    <source>
        <dbReference type="ARBA" id="ARBA00023163"/>
    </source>
</evidence>
<keyword evidence="1" id="KW-0805">Transcription regulation</keyword>
<dbReference type="RefSeq" id="WP_326837095.1">
    <property type="nucleotide sequence ID" value="NZ_CP142149.1"/>
</dbReference>
<evidence type="ECO:0000256" key="1">
    <source>
        <dbReference type="ARBA" id="ARBA00023015"/>
    </source>
</evidence>
<keyword evidence="7" id="KW-1185">Reference proteome</keyword>
<evidence type="ECO:0000256" key="2">
    <source>
        <dbReference type="ARBA" id="ARBA00023125"/>
    </source>
</evidence>
<name>A0ABZ1IKJ4_9PSEU</name>
<organism evidence="6 7">
    <name type="scientific">Amycolatopsis rhabdoformis</name>
    <dbReference type="NCBI Taxonomy" id="1448059"/>
    <lineage>
        <taxon>Bacteria</taxon>
        <taxon>Bacillati</taxon>
        <taxon>Actinomycetota</taxon>
        <taxon>Actinomycetes</taxon>
        <taxon>Pseudonocardiales</taxon>
        <taxon>Pseudonocardiaceae</taxon>
        <taxon>Amycolatopsis</taxon>
    </lineage>
</organism>
<dbReference type="InterPro" id="IPR009057">
    <property type="entry name" value="Homeodomain-like_sf"/>
</dbReference>
<dbReference type="PANTHER" id="PTHR30055">
    <property type="entry name" value="HTH-TYPE TRANSCRIPTIONAL REGULATOR RUTR"/>
    <property type="match status" value="1"/>
</dbReference>
<dbReference type="Gene3D" id="1.10.10.60">
    <property type="entry name" value="Homeodomain-like"/>
    <property type="match status" value="1"/>
</dbReference>
<keyword evidence="2 4" id="KW-0238">DNA-binding</keyword>
<dbReference type="InterPro" id="IPR050109">
    <property type="entry name" value="HTH-type_TetR-like_transc_reg"/>
</dbReference>
<dbReference type="InterPro" id="IPR036271">
    <property type="entry name" value="Tet_transcr_reg_TetR-rel_C_sf"/>
</dbReference>